<feature type="domain" description="CHAT" evidence="4">
    <location>
        <begin position="664"/>
        <end position="978"/>
    </location>
</feature>
<evidence type="ECO:0000256" key="1">
    <source>
        <dbReference type="ARBA" id="ARBA00022737"/>
    </source>
</evidence>
<dbReference type="EMBL" id="JBHLWK010000034">
    <property type="protein sequence ID" value="MFC0206525.1"/>
    <property type="molecule type" value="Genomic_DNA"/>
</dbReference>
<evidence type="ECO:0000313" key="6">
    <source>
        <dbReference type="Proteomes" id="UP001589798"/>
    </source>
</evidence>
<dbReference type="InterPro" id="IPR024983">
    <property type="entry name" value="CHAT_dom"/>
</dbReference>
<dbReference type="PANTHER" id="PTHR45641:SF19">
    <property type="entry name" value="NEPHROCYSTIN-3"/>
    <property type="match status" value="1"/>
</dbReference>
<reference evidence="5 6" key="1">
    <citation type="submission" date="2024-09" db="EMBL/GenBank/DDBJ databases">
        <authorList>
            <person name="Sun Q."/>
            <person name="Mori K."/>
        </authorList>
    </citation>
    <scope>NUCLEOTIDE SEQUENCE [LARGE SCALE GENOMIC DNA]</scope>
    <source>
        <strain evidence="5 6">CCM 7706</strain>
    </source>
</reference>
<keyword evidence="3" id="KW-0732">Signal</keyword>
<dbReference type="Proteomes" id="UP001589798">
    <property type="component" value="Unassembled WGS sequence"/>
</dbReference>
<feature type="chain" id="PRO_5047105761" evidence="3">
    <location>
        <begin position="22"/>
        <end position="978"/>
    </location>
</feature>
<name>A0ABV6D1J9_9SPHN</name>
<evidence type="ECO:0000259" key="4">
    <source>
        <dbReference type="Pfam" id="PF12770"/>
    </source>
</evidence>
<evidence type="ECO:0000256" key="3">
    <source>
        <dbReference type="SAM" id="SignalP"/>
    </source>
</evidence>
<dbReference type="InterPro" id="IPR019734">
    <property type="entry name" value="TPR_rpt"/>
</dbReference>
<dbReference type="InterPro" id="IPR011990">
    <property type="entry name" value="TPR-like_helical_dom_sf"/>
</dbReference>
<comment type="caution">
    <text evidence="5">The sequence shown here is derived from an EMBL/GenBank/DDBJ whole genome shotgun (WGS) entry which is preliminary data.</text>
</comment>
<proteinExistence type="predicted"/>
<dbReference type="Pfam" id="PF12770">
    <property type="entry name" value="CHAT"/>
    <property type="match status" value="1"/>
</dbReference>
<dbReference type="SUPFAM" id="SSF48452">
    <property type="entry name" value="TPR-like"/>
    <property type="match status" value="3"/>
</dbReference>
<protein>
    <submittedName>
        <fullName evidence="5">CHAT domain-containing protein</fullName>
    </submittedName>
</protein>
<dbReference type="Pfam" id="PF13424">
    <property type="entry name" value="TPR_12"/>
    <property type="match status" value="2"/>
</dbReference>
<keyword evidence="2" id="KW-0802">TPR repeat</keyword>
<dbReference type="RefSeq" id="WP_379556215.1">
    <property type="nucleotide sequence ID" value="NZ_JBHUKO010000002.1"/>
</dbReference>
<dbReference type="SMART" id="SM00028">
    <property type="entry name" value="TPR"/>
    <property type="match status" value="5"/>
</dbReference>
<gene>
    <name evidence="5" type="ORF">ACFFJC_19850</name>
</gene>
<sequence>MRKALWAIALSTAVWGGAVPAAVLPGAEAAAPGSTAAGAELRELRGYDTRGDPQAALRHVDAVLARAAQDPRTDPIDLLYARAVRARALSSLARNAEALALFRAVDAGLEARKAPLTPDRAGLLLHIGSELGALGQLDEAEGYTRRALDLAVRLAGRESPEYAEALYNLALLDYQRGRQPEAIPKVVEALAIARAHALATGEDLDAPAEYGISLAALQLNVSDAETAVVTARETASWAEARLPENHRLRVSTAQQLGAILSEAGQYAQAIPILRATLEKRRAILPPDSPQLAMSLHTLAYALDNAGMRTEAGPLYDRAVAIFEANPDRIQANALATMVGQQARMATWEGDPAKALALREKALAIARRTSTSPEDPAVLGAEYNLASILFDAGREAEAVPLLAHARAGLMRSTAPGNRRRISAAGLAARMEAEHGRPAAGLALLRSELAPLRTRLLDRATARLDVVAMAFEFRAAFMQLARIALRSGAPADGFDALQMANLGDLQSAFSSLAVLQDDYGPQAREAIRGYLALAAQSRQLRRARDQAMIAADAGRTRDLDGQVAELDRKLRDADARLAALVPGYRTLTAVEPARLADARARLRPGQGLLLVGSDETGLVTQLVTRDAVVWGEAPVAARRLVALQQRLRASVEAGLLDQGRSGFDREAAFELYRLVFPDPVRRALGPVRDLQILAPGSLSTVPFAALVTRPPEGDDADPQALRGTAWLLRDRAVSVMISPEPLPRRPDRTGHATFAGIGAPVLGRPVTLAMRSAGRVRSGDLGPAALRELGDLPEAARELQAMASRFDGASRLLVGAQATETMLKQTPLEGARVVAFATHGLVGGSLRGIVEPALVMTPPQVPSPLDDGLLTASEVAQLRLDADWVILSACDTSAGDSENAPTYSGLARAFIAAGARALLLSHWPVRDDVAARLTLRTVEGARRLSRPAALRQAQLEVLRDPAVPGGAHPATWAPFVLIGD</sequence>
<keyword evidence="6" id="KW-1185">Reference proteome</keyword>
<feature type="signal peptide" evidence="3">
    <location>
        <begin position="1"/>
        <end position="21"/>
    </location>
</feature>
<organism evidence="5 6">
    <name type="scientific">Novosphingobium soli</name>
    <dbReference type="NCBI Taxonomy" id="574956"/>
    <lineage>
        <taxon>Bacteria</taxon>
        <taxon>Pseudomonadati</taxon>
        <taxon>Pseudomonadota</taxon>
        <taxon>Alphaproteobacteria</taxon>
        <taxon>Sphingomonadales</taxon>
        <taxon>Sphingomonadaceae</taxon>
        <taxon>Novosphingobium</taxon>
    </lineage>
</organism>
<dbReference type="PANTHER" id="PTHR45641">
    <property type="entry name" value="TETRATRICOPEPTIDE REPEAT PROTEIN (AFU_ORTHOLOGUE AFUA_6G03870)"/>
    <property type="match status" value="1"/>
</dbReference>
<evidence type="ECO:0000256" key="2">
    <source>
        <dbReference type="ARBA" id="ARBA00022803"/>
    </source>
</evidence>
<dbReference type="Gene3D" id="1.25.40.10">
    <property type="entry name" value="Tetratricopeptide repeat domain"/>
    <property type="match status" value="2"/>
</dbReference>
<accession>A0ABV6D1J9</accession>
<keyword evidence="1" id="KW-0677">Repeat</keyword>
<evidence type="ECO:0000313" key="5">
    <source>
        <dbReference type="EMBL" id="MFC0206525.1"/>
    </source>
</evidence>